<dbReference type="SUPFAM" id="SSF46785">
    <property type="entry name" value="Winged helix' DNA-binding domain"/>
    <property type="match status" value="1"/>
</dbReference>
<keyword evidence="9" id="KW-0055">Arginine biosynthesis</keyword>
<evidence type="ECO:0000256" key="3">
    <source>
        <dbReference type="ARBA" id="ARBA00008316"/>
    </source>
</evidence>
<dbReference type="InterPro" id="IPR020899">
    <property type="entry name" value="Arg_repress_C"/>
</dbReference>
<evidence type="ECO:0000256" key="2">
    <source>
        <dbReference type="ARBA" id="ARBA00005040"/>
    </source>
</evidence>
<comment type="function">
    <text evidence="9">Regulates arginine biosynthesis genes.</text>
</comment>
<dbReference type="Gene3D" id="1.10.10.10">
    <property type="entry name" value="Winged helix-like DNA-binding domain superfamily/Winged helix DNA-binding domain"/>
    <property type="match status" value="1"/>
</dbReference>
<dbReference type="Proteomes" id="UP000315369">
    <property type="component" value="Unassembled WGS sequence"/>
</dbReference>
<dbReference type="AlphaFoldDB" id="A0A540X259"/>
<evidence type="ECO:0000256" key="4">
    <source>
        <dbReference type="ARBA" id="ARBA00021148"/>
    </source>
</evidence>
<evidence type="ECO:0000256" key="1">
    <source>
        <dbReference type="ARBA" id="ARBA00004496"/>
    </source>
</evidence>
<dbReference type="GO" id="GO:0005737">
    <property type="term" value="C:cytoplasm"/>
    <property type="evidence" value="ECO:0007669"/>
    <property type="project" value="UniProtKB-SubCell"/>
</dbReference>
<keyword evidence="9" id="KW-0678">Repressor</keyword>
<keyword evidence="5 9" id="KW-0963">Cytoplasm</keyword>
<dbReference type="OrthoDB" id="7060358at2"/>
<dbReference type="GO" id="GO:0051259">
    <property type="term" value="P:protein complex oligomerization"/>
    <property type="evidence" value="ECO:0007669"/>
    <property type="project" value="InterPro"/>
</dbReference>
<evidence type="ECO:0000256" key="6">
    <source>
        <dbReference type="ARBA" id="ARBA00023015"/>
    </source>
</evidence>
<comment type="caution">
    <text evidence="12">The sequence shown here is derived from an EMBL/GenBank/DDBJ whole genome shotgun (WGS) entry which is preliminary data.</text>
</comment>
<sequence length="144" mass="15645">MVVGMNLDDEILRLISEREISDQAVLQELLEAEGQAPSQSTLSRRLKKLGVQKVGGRYQRASMEPVVATERQRVSIIEAPPNMLVVKTGPGYAPALALALDREPEVPGLAGTVAGDDTIFVAVTDPARLREVRSVVERLMLRSA</sequence>
<evidence type="ECO:0000259" key="10">
    <source>
        <dbReference type="Pfam" id="PF01316"/>
    </source>
</evidence>
<dbReference type="RefSeq" id="WP_141643548.1">
    <property type="nucleotide sequence ID" value="NZ_VIFM01000059.1"/>
</dbReference>
<dbReference type="InterPro" id="IPR020900">
    <property type="entry name" value="Arg_repress_DNA-bd"/>
</dbReference>
<proteinExistence type="inferred from homology"/>
<comment type="similarity">
    <text evidence="3 9">Belongs to the ArgR family.</text>
</comment>
<evidence type="ECO:0000256" key="8">
    <source>
        <dbReference type="ARBA" id="ARBA00023163"/>
    </source>
</evidence>
<feature type="domain" description="Arginine repressor DNA-binding" evidence="10">
    <location>
        <begin position="9"/>
        <end position="55"/>
    </location>
</feature>
<keyword evidence="7 9" id="KW-0238">DNA-binding</keyword>
<dbReference type="Gene3D" id="3.30.1360.40">
    <property type="match status" value="1"/>
</dbReference>
<evidence type="ECO:0000256" key="7">
    <source>
        <dbReference type="ARBA" id="ARBA00023125"/>
    </source>
</evidence>
<dbReference type="Pfam" id="PF02863">
    <property type="entry name" value="Arg_repressor_C"/>
    <property type="match status" value="1"/>
</dbReference>
<dbReference type="InterPro" id="IPR036390">
    <property type="entry name" value="WH_DNA-bd_sf"/>
</dbReference>
<dbReference type="EMBL" id="VIFM01000059">
    <property type="protein sequence ID" value="TQF14764.1"/>
    <property type="molecule type" value="Genomic_DNA"/>
</dbReference>
<dbReference type="GO" id="GO:1900079">
    <property type="term" value="P:regulation of arginine biosynthetic process"/>
    <property type="evidence" value="ECO:0007669"/>
    <property type="project" value="UniProtKB-UniRule"/>
</dbReference>
<dbReference type="PRINTS" id="PR01467">
    <property type="entry name" value="ARGREPRESSOR"/>
</dbReference>
<evidence type="ECO:0000256" key="5">
    <source>
        <dbReference type="ARBA" id="ARBA00022490"/>
    </source>
</evidence>
<comment type="subcellular location">
    <subcellularLocation>
        <location evidence="1 9">Cytoplasm</location>
    </subcellularLocation>
</comment>
<organism evidence="12 13">
    <name type="scientific">Myxococcus llanfairpwllgwyngyllgogerychwyrndrobwllllantysiliogogogochensis</name>
    <dbReference type="NCBI Taxonomy" id="2590453"/>
    <lineage>
        <taxon>Bacteria</taxon>
        <taxon>Pseudomonadati</taxon>
        <taxon>Myxococcota</taxon>
        <taxon>Myxococcia</taxon>
        <taxon>Myxococcales</taxon>
        <taxon>Cystobacterineae</taxon>
        <taxon>Myxococcaceae</taxon>
        <taxon>Myxococcus</taxon>
    </lineage>
</organism>
<dbReference type="InterPro" id="IPR001669">
    <property type="entry name" value="Arg_repress"/>
</dbReference>
<dbReference type="GO" id="GO:0034618">
    <property type="term" value="F:arginine binding"/>
    <property type="evidence" value="ECO:0007669"/>
    <property type="project" value="InterPro"/>
</dbReference>
<dbReference type="HAMAP" id="MF_00173">
    <property type="entry name" value="Arg_repressor"/>
    <property type="match status" value="1"/>
</dbReference>
<dbReference type="Pfam" id="PF01316">
    <property type="entry name" value="Arg_repressor"/>
    <property type="match status" value="1"/>
</dbReference>
<keyword evidence="9" id="KW-0028">Amino-acid biosynthesis</keyword>
<dbReference type="InterPro" id="IPR036388">
    <property type="entry name" value="WH-like_DNA-bd_sf"/>
</dbReference>
<feature type="domain" description="Arginine repressor C-terminal" evidence="11">
    <location>
        <begin position="77"/>
        <end position="134"/>
    </location>
</feature>
<dbReference type="PANTHER" id="PTHR34471:SF1">
    <property type="entry name" value="ARGININE REPRESSOR"/>
    <property type="match status" value="1"/>
</dbReference>
<reference evidence="12 13" key="1">
    <citation type="submission" date="2019-06" db="EMBL/GenBank/DDBJ databases">
        <authorList>
            <person name="Livingstone P."/>
            <person name="Whitworth D."/>
        </authorList>
    </citation>
    <scope>NUCLEOTIDE SEQUENCE [LARGE SCALE GENOMIC DNA]</scope>
    <source>
        <strain evidence="12 13">AM401</strain>
    </source>
</reference>
<evidence type="ECO:0000256" key="9">
    <source>
        <dbReference type="HAMAP-Rule" id="MF_00173"/>
    </source>
</evidence>
<comment type="pathway">
    <text evidence="2 9">Amino-acid biosynthesis; L-arginine biosynthesis [regulation].</text>
</comment>
<name>A0A540X259_9BACT</name>
<dbReference type="SUPFAM" id="SSF55252">
    <property type="entry name" value="C-terminal domain of arginine repressor"/>
    <property type="match status" value="1"/>
</dbReference>
<evidence type="ECO:0000313" key="12">
    <source>
        <dbReference type="EMBL" id="TQF14764.1"/>
    </source>
</evidence>
<gene>
    <name evidence="9" type="primary">argR</name>
    <name evidence="12" type="ORF">FJV41_17015</name>
</gene>
<keyword evidence="8 9" id="KW-0804">Transcription</keyword>
<dbReference type="PANTHER" id="PTHR34471">
    <property type="entry name" value="ARGININE REPRESSOR"/>
    <property type="match status" value="1"/>
</dbReference>
<dbReference type="InterPro" id="IPR036251">
    <property type="entry name" value="Arg_repress_C_sf"/>
</dbReference>
<protein>
    <recommendedName>
        <fullName evidence="4 9">Arginine repressor</fullName>
    </recommendedName>
</protein>
<evidence type="ECO:0000259" key="11">
    <source>
        <dbReference type="Pfam" id="PF02863"/>
    </source>
</evidence>
<keyword evidence="13" id="KW-1185">Reference proteome</keyword>
<accession>A0A540X259</accession>
<dbReference type="GO" id="GO:0006526">
    <property type="term" value="P:L-arginine biosynthetic process"/>
    <property type="evidence" value="ECO:0007669"/>
    <property type="project" value="UniProtKB-UniPathway"/>
</dbReference>
<dbReference type="GO" id="GO:0003677">
    <property type="term" value="F:DNA binding"/>
    <property type="evidence" value="ECO:0007669"/>
    <property type="project" value="UniProtKB-KW"/>
</dbReference>
<dbReference type="GO" id="GO:0003700">
    <property type="term" value="F:DNA-binding transcription factor activity"/>
    <property type="evidence" value="ECO:0007669"/>
    <property type="project" value="UniProtKB-UniRule"/>
</dbReference>
<dbReference type="UniPathway" id="UPA00068"/>
<keyword evidence="6 9" id="KW-0805">Transcription regulation</keyword>
<evidence type="ECO:0000313" key="13">
    <source>
        <dbReference type="Proteomes" id="UP000315369"/>
    </source>
</evidence>